<proteinExistence type="predicted"/>
<feature type="domain" description="Methyltransferase" evidence="3">
    <location>
        <begin position="40"/>
        <end position="135"/>
    </location>
</feature>
<keyword evidence="2" id="KW-0808">Transferase</keyword>
<protein>
    <submittedName>
        <fullName evidence="4">Class I SAM-dependent DNA methyltransferase</fullName>
    </submittedName>
</protein>
<dbReference type="InterPro" id="IPR029063">
    <property type="entry name" value="SAM-dependent_MTases_sf"/>
</dbReference>
<accession>A0ABW3U4M7</accession>
<dbReference type="GO" id="GO:0008168">
    <property type="term" value="F:methyltransferase activity"/>
    <property type="evidence" value="ECO:0007669"/>
    <property type="project" value="UniProtKB-KW"/>
</dbReference>
<dbReference type="InterPro" id="IPR041698">
    <property type="entry name" value="Methyltransf_25"/>
</dbReference>
<keyword evidence="1 4" id="KW-0489">Methyltransferase</keyword>
<dbReference type="Gene3D" id="3.40.50.150">
    <property type="entry name" value="Vaccinia Virus protein VP39"/>
    <property type="match status" value="1"/>
</dbReference>
<keyword evidence="5" id="KW-1185">Reference proteome</keyword>
<organism evidence="4 5">
    <name type="scientific">Sporosarcina contaminans</name>
    <dbReference type="NCBI Taxonomy" id="633403"/>
    <lineage>
        <taxon>Bacteria</taxon>
        <taxon>Bacillati</taxon>
        <taxon>Bacillota</taxon>
        <taxon>Bacilli</taxon>
        <taxon>Bacillales</taxon>
        <taxon>Caryophanaceae</taxon>
        <taxon>Sporosarcina</taxon>
    </lineage>
</organism>
<comment type="caution">
    <text evidence="4">The sequence shown here is derived from an EMBL/GenBank/DDBJ whole genome shotgun (WGS) entry which is preliminary data.</text>
</comment>
<evidence type="ECO:0000313" key="5">
    <source>
        <dbReference type="Proteomes" id="UP001597231"/>
    </source>
</evidence>
<dbReference type="SUPFAM" id="SSF53335">
    <property type="entry name" value="S-adenosyl-L-methionine-dependent methyltransferases"/>
    <property type="match status" value="1"/>
</dbReference>
<dbReference type="Gene3D" id="2.20.25.110">
    <property type="entry name" value="S-adenosyl-L-methionine-dependent methyltransferases"/>
    <property type="match status" value="1"/>
</dbReference>
<evidence type="ECO:0000259" key="3">
    <source>
        <dbReference type="Pfam" id="PF13649"/>
    </source>
</evidence>
<name>A0ABW3U4M7_9BACL</name>
<gene>
    <name evidence="4" type="ORF">ACFQ38_18220</name>
</gene>
<dbReference type="PANTHER" id="PTHR43861:SF1">
    <property type="entry name" value="TRANS-ACONITATE 2-METHYLTRANSFERASE"/>
    <property type="match status" value="1"/>
</dbReference>
<evidence type="ECO:0000256" key="2">
    <source>
        <dbReference type="ARBA" id="ARBA00022679"/>
    </source>
</evidence>
<reference evidence="5" key="1">
    <citation type="journal article" date="2019" name="Int. J. Syst. Evol. Microbiol.">
        <title>The Global Catalogue of Microorganisms (GCM) 10K type strain sequencing project: providing services to taxonomists for standard genome sequencing and annotation.</title>
        <authorList>
            <consortium name="The Broad Institute Genomics Platform"/>
            <consortium name="The Broad Institute Genome Sequencing Center for Infectious Disease"/>
            <person name="Wu L."/>
            <person name="Ma J."/>
        </authorList>
    </citation>
    <scope>NUCLEOTIDE SEQUENCE [LARGE SCALE GENOMIC DNA]</scope>
    <source>
        <strain evidence="5">CCUG 53915</strain>
    </source>
</reference>
<dbReference type="PANTHER" id="PTHR43861">
    <property type="entry name" value="TRANS-ACONITATE 2-METHYLTRANSFERASE-RELATED"/>
    <property type="match status" value="1"/>
</dbReference>
<dbReference type="EMBL" id="JBHTLT010000133">
    <property type="protein sequence ID" value="MFD1207038.1"/>
    <property type="molecule type" value="Genomic_DNA"/>
</dbReference>
<dbReference type="CDD" id="cd02440">
    <property type="entry name" value="AdoMet_MTases"/>
    <property type="match status" value="1"/>
</dbReference>
<evidence type="ECO:0000313" key="4">
    <source>
        <dbReference type="EMBL" id="MFD1207038.1"/>
    </source>
</evidence>
<dbReference type="RefSeq" id="WP_381482704.1">
    <property type="nucleotide sequence ID" value="NZ_JBHTLT010000133.1"/>
</dbReference>
<dbReference type="Pfam" id="PF13649">
    <property type="entry name" value="Methyltransf_25"/>
    <property type="match status" value="1"/>
</dbReference>
<sequence length="246" mass="28410">MNSAYTEFAAVYDELMSDIPYDLYVELIDEAVHGLDGKKVLDVGCGTGLLSLMLTKAGAMVDGIDLSEEMLSVARKRASAHHQEITFKRQLMQEINEREIYDAAVIPIDALNYVTDPQEVFQTFKNIYHALKPNGHLLFDVHSTYKTDEIFMEGPFTFDNGRIAYIWETFEGEADHDVYSEIAFFVKQESGLYKRFDEAHHQRTMPVFAYVEMLEKAGFTIERIFADWEDEPPTEESERIFFQVRK</sequence>
<evidence type="ECO:0000256" key="1">
    <source>
        <dbReference type="ARBA" id="ARBA00022603"/>
    </source>
</evidence>
<dbReference type="GO" id="GO:0032259">
    <property type="term" value="P:methylation"/>
    <property type="evidence" value="ECO:0007669"/>
    <property type="project" value="UniProtKB-KW"/>
</dbReference>
<dbReference type="Proteomes" id="UP001597231">
    <property type="component" value="Unassembled WGS sequence"/>
</dbReference>